<dbReference type="EMBL" id="ML119676">
    <property type="protein sequence ID" value="RPA81845.1"/>
    <property type="molecule type" value="Genomic_DNA"/>
</dbReference>
<dbReference type="SUPFAM" id="SSF50978">
    <property type="entry name" value="WD40 repeat-like"/>
    <property type="match status" value="1"/>
</dbReference>
<evidence type="ECO:0000313" key="2">
    <source>
        <dbReference type="Proteomes" id="UP000275078"/>
    </source>
</evidence>
<organism evidence="1 2">
    <name type="scientific">Ascobolus immersus RN42</name>
    <dbReference type="NCBI Taxonomy" id="1160509"/>
    <lineage>
        <taxon>Eukaryota</taxon>
        <taxon>Fungi</taxon>
        <taxon>Dikarya</taxon>
        <taxon>Ascomycota</taxon>
        <taxon>Pezizomycotina</taxon>
        <taxon>Pezizomycetes</taxon>
        <taxon>Pezizales</taxon>
        <taxon>Ascobolaceae</taxon>
        <taxon>Ascobolus</taxon>
    </lineage>
</organism>
<dbReference type="AlphaFoldDB" id="A0A3N4I6Y5"/>
<reference evidence="1 2" key="1">
    <citation type="journal article" date="2018" name="Nat. Ecol. Evol.">
        <title>Pezizomycetes genomes reveal the molecular basis of ectomycorrhizal truffle lifestyle.</title>
        <authorList>
            <person name="Murat C."/>
            <person name="Payen T."/>
            <person name="Noel B."/>
            <person name="Kuo A."/>
            <person name="Morin E."/>
            <person name="Chen J."/>
            <person name="Kohler A."/>
            <person name="Krizsan K."/>
            <person name="Balestrini R."/>
            <person name="Da Silva C."/>
            <person name="Montanini B."/>
            <person name="Hainaut M."/>
            <person name="Levati E."/>
            <person name="Barry K.W."/>
            <person name="Belfiori B."/>
            <person name="Cichocki N."/>
            <person name="Clum A."/>
            <person name="Dockter R.B."/>
            <person name="Fauchery L."/>
            <person name="Guy J."/>
            <person name="Iotti M."/>
            <person name="Le Tacon F."/>
            <person name="Lindquist E.A."/>
            <person name="Lipzen A."/>
            <person name="Malagnac F."/>
            <person name="Mello A."/>
            <person name="Molinier V."/>
            <person name="Miyauchi S."/>
            <person name="Poulain J."/>
            <person name="Riccioni C."/>
            <person name="Rubini A."/>
            <person name="Sitrit Y."/>
            <person name="Splivallo R."/>
            <person name="Traeger S."/>
            <person name="Wang M."/>
            <person name="Zifcakova L."/>
            <person name="Wipf D."/>
            <person name="Zambonelli A."/>
            <person name="Paolocci F."/>
            <person name="Nowrousian M."/>
            <person name="Ottonello S."/>
            <person name="Baldrian P."/>
            <person name="Spatafora J.W."/>
            <person name="Henrissat B."/>
            <person name="Nagy L.G."/>
            <person name="Aury J.M."/>
            <person name="Wincker P."/>
            <person name="Grigoriev I.V."/>
            <person name="Bonfante P."/>
            <person name="Martin F.M."/>
        </authorList>
    </citation>
    <scope>NUCLEOTIDE SEQUENCE [LARGE SCALE GENOMIC DNA]</scope>
    <source>
        <strain evidence="1 2">RN42</strain>
    </source>
</reference>
<proteinExistence type="predicted"/>
<dbReference type="Gene3D" id="2.130.10.10">
    <property type="entry name" value="YVTN repeat-like/Quinoprotein amine dehydrogenase"/>
    <property type="match status" value="1"/>
</dbReference>
<dbReference type="InterPro" id="IPR015943">
    <property type="entry name" value="WD40/YVTN_repeat-like_dom_sf"/>
</dbReference>
<accession>A0A3N4I6Y5</accession>
<keyword evidence="2" id="KW-1185">Reference proteome</keyword>
<dbReference type="OrthoDB" id="311712at2759"/>
<sequence length="552" mass="60757">MHASVTSFVDGGRIAISDKHGLRVLSVPGGIGNWICSPWANSLRGLKITTSDAGNFRVAGFKGSLIEIFDASKDVLGCKHLSLEVTSMVTGIEFCRLNANIMSSTSVDLQCRIWDTRTRRTAALTLKRKQYGALKAEWRPRSETQLLVSDRTTCSLWDLRNSRTPIDFLKADDGASLGYSSWINEREIIVFGSDMCFRKVSPENRVVARIGISLPFPVRSFVIFPRQPALLLRFTNDDYYGILSNLLNSPALYISGKPSTERMLVSGDRLVSVNFAAHLTHDAMKQRNGGMTESRTNTTCYMDIAASWAALSQWGGGGSSIESTLVSRSIRNQNPSRGKDSKQRALVINVQNYGHGRQSATSAIAGCAARSCGAVFSSGHGILLFFRNSISCAFPQNENFSMVKRFRHPRAEEKGTLSRPAIEKVVGASRTACVVSLSFNAMTGSDNVFPARYTNADGLAYKRAQGVQQLAFAVTPPEHIPVRFLEGALPAERKLVERLQRCWFCCDDLRGLFILCHYCHHCLHNACFEAWMVNGFTLEGGSNFCPCGSLVS</sequence>
<evidence type="ECO:0008006" key="3">
    <source>
        <dbReference type="Google" id="ProtNLM"/>
    </source>
</evidence>
<dbReference type="InterPro" id="IPR036322">
    <property type="entry name" value="WD40_repeat_dom_sf"/>
</dbReference>
<evidence type="ECO:0000313" key="1">
    <source>
        <dbReference type="EMBL" id="RPA81845.1"/>
    </source>
</evidence>
<gene>
    <name evidence="1" type="ORF">BJ508DRAFT_414558</name>
</gene>
<name>A0A3N4I6Y5_ASCIM</name>
<dbReference type="Proteomes" id="UP000275078">
    <property type="component" value="Unassembled WGS sequence"/>
</dbReference>
<protein>
    <recommendedName>
        <fullName evidence="3">WD40 repeat-like protein</fullName>
    </recommendedName>
</protein>